<dbReference type="EMBL" id="CATOUU010000911">
    <property type="protein sequence ID" value="CAI9958937.1"/>
    <property type="molecule type" value="Genomic_DNA"/>
</dbReference>
<protein>
    <submittedName>
        <fullName evidence="2">Hypothetical_protein</fullName>
    </submittedName>
</protein>
<gene>
    <name evidence="1" type="ORF">HINF_LOCUS46582</name>
    <name evidence="2" type="ORF">HINF_LOCUS63095</name>
</gene>
<dbReference type="EMBL" id="CAXDID020000392">
    <property type="protein sequence ID" value="CAL6086298.1"/>
    <property type="molecule type" value="Genomic_DNA"/>
</dbReference>
<proteinExistence type="predicted"/>
<dbReference type="Proteomes" id="UP001642409">
    <property type="component" value="Unassembled WGS sequence"/>
</dbReference>
<organism evidence="1">
    <name type="scientific">Hexamita inflata</name>
    <dbReference type="NCBI Taxonomy" id="28002"/>
    <lineage>
        <taxon>Eukaryota</taxon>
        <taxon>Metamonada</taxon>
        <taxon>Diplomonadida</taxon>
        <taxon>Hexamitidae</taxon>
        <taxon>Hexamitinae</taxon>
        <taxon>Hexamita</taxon>
    </lineage>
</organism>
<keyword evidence="3" id="KW-1185">Reference proteome</keyword>
<sequence length="182" mass="20730">MQYIQNYNKTSLSLQKMILNNVRQQIKKENNNKETLKPTVDIKNLQTYKSIAKHASGITIQKQYPTKPISPQKVGPGCYNPVFKLVEPTIVTRSISSVGHQDCFTYDKSLVIGPDKYDTSTIYNPSKAKGSKISVRTEVPAKSVQNDVFLDRARFDNFLTNRKIFSISNSLKDKYDVDKVFD</sequence>
<evidence type="ECO:0000313" key="3">
    <source>
        <dbReference type="Proteomes" id="UP001642409"/>
    </source>
</evidence>
<reference evidence="1" key="1">
    <citation type="submission" date="2023-06" db="EMBL/GenBank/DDBJ databases">
        <authorList>
            <person name="Kurt Z."/>
        </authorList>
    </citation>
    <scope>NUCLEOTIDE SEQUENCE</scope>
</reference>
<evidence type="ECO:0000313" key="1">
    <source>
        <dbReference type="EMBL" id="CAI9958937.1"/>
    </source>
</evidence>
<evidence type="ECO:0000313" key="2">
    <source>
        <dbReference type="EMBL" id="CAL6086298.1"/>
    </source>
</evidence>
<name>A0AA86QR15_9EUKA</name>
<accession>A0AA86QR15</accession>
<comment type="caution">
    <text evidence="1">The sequence shown here is derived from an EMBL/GenBank/DDBJ whole genome shotgun (WGS) entry which is preliminary data.</text>
</comment>
<reference evidence="2 3" key="2">
    <citation type="submission" date="2024-07" db="EMBL/GenBank/DDBJ databases">
        <authorList>
            <person name="Akdeniz Z."/>
        </authorList>
    </citation>
    <scope>NUCLEOTIDE SEQUENCE [LARGE SCALE GENOMIC DNA]</scope>
</reference>
<dbReference type="AlphaFoldDB" id="A0AA86QR15"/>